<sequence length="87" mass="9728">MEHEAVIGRSRDSARPERGAETAQGESLLDFTIGSVNEGGTPYIGHRQVEVLLCLEYPRTEQAAELLFYVTGKTQELLFKLLFTEVN</sequence>
<evidence type="ECO:0000313" key="2">
    <source>
        <dbReference type="EMBL" id="GAA2427937.1"/>
    </source>
</evidence>
<comment type="caution">
    <text evidence="2">The sequence shown here is derived from an EMBL/GenBank/DDBJ whole genome shotgun (WGS) entry which is preliminary data.</text>
</comment>
<keyword evidence="3" id="KW-1185">Reference proteome</keyword>
<evidence type="ECO:0000256" key="1">
    <source>
        <dbReference type="SAM" id="MobiDB-lite"/>
    </source>
</evidence>
<gene>
    <name evidence="2" type="ORF">GCM10010191_46070</name>
</gene>
<dbReference type="RefSeq" id="WP_344591500.1">
    <property type="nucleotide sequence ID" value="NZ_BAAARW010000016.1"/>
</dbReference>
<organism evidence="2 3">
    <name type="scientific">Actinomadura vinacea</name>
    <dbReference type="NCBI Taxonomy" id="115336"/>
    <lineage>
        <taxon>Bacteria</taxon>
        <taxon>Bacillati</taxon>
        <taxon>Actinomycetota</taxon>
        <taxon>Actinomycetes</taxon>
        <taxon>Streptosporangiales</taxon>
        <taxon>Thermomonosporaceae</taxon>
        <taxon>Actinomadura</taxon>
    </lineage>
</organism>
<dbReference type="EMBL" id="BAAARW010000016">
    <property type="protein sequence ID" value="GAA2427937.1"/>
    <property type="molecule type" value="Genomic_DNA"/>
</dbReference>
<dbReference type="Proteomes" id="UP001501231">
    <property type="component" value="Unassembled WGS sequence"/>
</dbReference>
<evidence type="ECO:0000313" key="3">
    <source>
        <dbReference type="Proteomes" id="UP001501231"/>
    </source>
</evidence>
<feature type="compositionally biased region" description="Basic and acidic residues" evidence="1">
    <location>
        <begin position="1"/>
        <end position="20"/>
    </location>
</feature>
<protein>
    <submittedName>
        <fullName evidence="2">Uncharacterized protein</fullName>
    </submittedName>
</protein>
<proteinExistence type="predicted"/>
<dbReference type="SUPFAM" id="SSF140959">
    <property type="entry name" value="Indolic compounds 2,3-dioxygenase-like"/>
    <property type="match status" value="1"/>
</dbReference>
<dbReference type="InterPro" id="IPR037217">
    <property type="entry name" value="Trp/Indoleamine_2_3_dOase-like"/>
</dbReference>
<name>A0ABP5WI44_9ACTN</name>
<reference evidence="3" key="1">
    <citation type="journal article" date="2019" name="Int. J. Syst. Evol. Microbiol.">
        <title>The Global Catalogue of Microorganisms (GCM) 10K type strain sequencing project: providing services to taxonomists for standard genome sequencing and annotation.</title>
        <authorList>
            <consortium name="The Broad Institute Genomics Platform"/>
            <consortium name="The Broad Institute Genome Sequencing Center for Infectious Disease"/>
            <person name="Wu L."/>
            <person name="Ma J."/>
        </authorList>
    </citation>
    <scope>NUCLEOTIDE SEQUENCE [LARGE SCALE GENOMIC DNA]</scope>
    <source>
        <strain evidence="3">JCM 3325</strain>
    </source>
</reference>
<feature type="region of interest" description="Disordered" evidence="1">
    <location>
        <begin position="1"/>
        <end position="25"/>
    </location>
</feature>
<accession>A0ABP5WI44</accession>